<dbReference type="NCBIfam" id="NF002559">
    <property type="entry name" value="PRK02134.1"/>
    <property type="match status" value="1"/>
</dbReference>
<dbReference type="HOGENOM" id="CLU_064244_4_0_9"/>
<dbReference type="InterPro" id="IPR011330">
    <property type="entry name" value="Glyco_hydro/deAcase_b/a-brl"/>
</dbReference>
<dbReference type="eggNOG" id="COG3394">
    <property type="taxonomic scope" value="Bacteria"/>
</dbReference>
<dbReference type="GO" id="GO:0000272">
    <property type="term" value="P:polysaccharide catabolic process"/>
    <property type="evidence" value="ECO:0007669"/>
    <property type="project" value="InterPro"/>
</dbReference>
<comment type="subunit">
    <text evidence="10">Homodimer.</text>
</comment>
<feature type="binding site" evidence="10">
    <location>
        <position position="61"/>
    </location>
    <ligand>
        <name>Mg(2+)</name>
        <dbReference type="ChEBI" id="CHEBI:18420"/>
    </ligand>
</feature>
<gene>
    <name evidence="12" type="primary">celCD</name>
    <name evidence="12" type="ordered locus">GTNG_1202</name>
</gene>
<feature type="binding site" evidence="10">
    <location>
        <position position="122"/>
    </location>
    <ligand>
        <name>Mg(2+)</name>
        <dbReference type="ChEBI" id="CHEBI:18420"/>
    </ligand>
</feature>
<evidence type="ECO:0000256" key="6">
    <source>
        <dbReference type="ARBA" id="ARBA00022723"/>
    </source>
</evidence>
<evidence type="ECO:0000313" key="13">
    <source>
        <dbReference type="Proteomes" id="UP000001578"/>
    </source>
</evidence>
<evidence type="ECO:0000256" key="8">
    <source>
        <dbReference type="ARBA" id="ARBA00022842"/>
    </source>
</evidence>
<evidence type="ECO:0000256" key="1">
    <source>
        <dbReference type="ARBA" id="ARBA00001946"/>
    </source>
</evidence>
<keyword evidence="4" id="KW-0808">Transferase</keyword>
<reference evidence="12 13" key="1">
    <citation type="journal article" date="2007" name="Proc. Natl. Acad. Sci. U.S.A.">
        <title>Genome and proteome of long-chain alkane degrading Geobacillus thermodenitrificans NG80-2 isolated from a deep-subsurface oil reservoir.</title>
        <authorList>
            <person name="Feng L."/>
            <person name="Wang W."/>
            <person name="Cheng J."/>
            <person name="Ren Y."/>
            <person name="Zhao G."/>
            <person name="Gao C."/>
            <person name="Tang Y."/>
            <person name="Liu X."/>
            <person name="Han W."/>
            <person name="Peng X."/>
            <person name="Liu R."/>
            <person name="Wang L."/>
        </authorList>
    </citation>
    <scope>NUCLEOTIDE SEQUENCE [LARGE SCALE GENOMIC DNA]</scope>
    <source>
        <strain evidence="12 13">NG80-2</strain>
    </source>
</reference>
<name>A4IMM0_GEOTN</name>
<dbReference type="HAMAP" id="MF_01246">
    <property type="entry name" value="COD"/>
    <property type="match status" value="1"/>
</dbReference>
<evidence type="ECO:0000256" key="2">
    <source>
        <dbReference type="ARBA" id="ARBA00022448"/>
    </source>
</evidence>
<dbReference type="GO" id="GO:0046872">
    <property type="term" value="F:metal ion binding"/>
    <property type="evidence" value="ECO:0007669"/>
    <property type="project" value="UniProtKB-KW"/>
</dbReference>
<dbReference type="Gene3D" id="1.20.58.80">
    <property type="entry name" value="Phosphotransferase system, lactose/cellobiose-type IIA subunit"/>
    <property type="match status" value="1"/>
</dbReference>
<dbReference type="SUPFAM" id="SSF46973">
    <property type="entry name" value="Enzyme IIa from lactose specific PTS, IIa-lac"/>
    <property type="match status" value="1"/>
</dbReference>
<dbReference type="Pfam" id="PF04794">
    <property type="entry name" value="YdjC"/>
    <property type="match status" value="1"/>
</dbReference>
<dbReference type="EC" id="3.5.1.-" evidence="10"/>
<sequence length="353" mass="39484">MPRYCIVNADDFGYSKGVNYGILEAFQHGVVTSATLMTNMPAAEHAARLAKDHPELGVGIHFVLTCGRPLTDVPTLVNEHGEFPRRGEALDSAERSDIERELRAQLERFFSFGLTPTHMDSHHHVHEHPNVFPVIEQLAECYRLPIRPVRTARPHRLATVDVFFPDFYGDGLTKDRFLALIDRIDDGQTAEVMCHPAYIDVPLAQGSSYCQQRVEELAVLTDPALVEELAERGVQLITYREFYKLLGEGLMQTQEQTIFQLILHGGNGRSYAMEAIAAAKQGEFAEAHRLLERAGAELQAAHELQTALLQQEAGGQSTVVTLLMVHAQDHLMTAMTVKELASEFIELYERITP</sequence>
<evidence type="ECO:0000256" key="10">
    <source>
        <dbReference type="HAMAP-Rule" id="MF_01246"/>
    </source>
</evidence>
<dbReference type="CDD" id="cd00215">
    <property type="entry name" value="PTS_IIA_lac"/>
    <property type="match status" value="1"/>
</dbReference>
<comment type="similarity">
    <text evidence="10">Belongs to the YdjC deacetylase family.</text>
</comment>
<comment type="function">
    <text evidence="10">Probably catalyzes the deacetylation of acetylated carbohydrates an important step in the degradation of oligosaccharides.</text>
</comment>
<dbReference type="GO" id="GO:0009401">
    <property type="term" value="P:phosphoenolpyruvate-dependent sugar phosphotransferase system"/>
    <property type="evidence" value="ECO:0007669"/>
    <property type="project" value="UniProtKB-KW"/>
</dbReference>
<evidence type="ECO:0000256" key="4">
    <source>
        <dbReference type="ARBA" id="ARBA00022679"/>
    </source>
</evidence>
<evidence type="ECO:0000313" key="12">
    <source>
        <dbReference type="EMBL" id="ABO66574.1"/>
    </source>
</evidence>
<dbReference type="Gene3D" id="3.20.20.370">
    <property type="entry name" value="Glycoside hydrolase/deacetylase"/>
    <property type="match status" value="1"/>
</dbReference>
<dbReference type="GO" id="GO:0016811">
    <property type="term" value="F:hydrolase activity, acting on carbon-nitrogen (but not peptide) bonds, in linear amides"/>
    <property type="evidence" value="ECO:0007669"/>
    <property type="project" value="UniProtKB-UniRule"/>
</dbReference>
<comment type="cofactor">
    <cofactor evidence="1 10">
        <name>Mg(2+)</name>
        <dbReference type="ChEBI" id="CHEBI:18420"/>
    </cofactor>
</comment>
<organism evidence="12 13">
    <name type="scientific">Geobacillus thermodenitrificans (strain NG80-2)</name>
    <dbReference type="NCBI Taxonomy" id="420246"/>
    <lineage>
        <taxon>Bacteria</taxon>
        <taxon>Bacillati</taxon>
        <taxon>Bacillota</taxon>
        <taxon>Bacilli</taxon>
        <taxon>Bacillales</taxon>
        <taxon>Anoxybacillaceae</taxon>
        <taxon>Geobacillus</taxon>
    </lineage>
</organism>
<dbReference type="InterPro" id="IPR022948">
    <property type="entry name" value="COD_ChbG_bac"/>
</dbReference>
<dbReference type="PANTHER" id="PTHR31609:SF1">
    <property type="entry name" value="CARBOHYDRATE DEACETYLASE"/>
    <property type="match status" value="1"/>
</dbReference>
<keyword evidence="9 10" id="KW-0119">Carbohydrate metabolism</keyword>
<dbReference type="EMBL" id="CP000557">
    <property type="protein sequence ID" value="ABO66574.1"/>
    <property type="molecule type" value="Genomic_DNA"/>
</dbReference>
<dbReference type="InterPro" id="IPR036542">
    <property type="entry name" value="PTS_IIA_lac/cel_sf"/>
</dbReference>
<evidence type="ECO:0000256" key="9">
    <source>
        <dbReference type="ARBA" id="ARBA00023277"/>
    </source>
</evidence>
<dbReference type="GO" id="GO:0016740">
    <property type="term" value="F:transferase activity"/>
    <property type="evidence" value="ECO:0007669"/>
    <property type="project" value="UniProtKB-KW"/>
</dbReference>
<evidence type="ECO:0000256" key="5">
    <source>
        <dbReference type="ARBA" id="ARBA00022683"/>
    </source>
</evidence>
<dbReference type="PROSITE" id="PS51095">
    <property type="entry name" value="PTS_EIIA_TYPE_3"/>
    <property type="match status" value="1"/>
</dbReference>
<dbReference type="eggNOG" id="COG1447">
    <property type="taxonomic scope" value="Bacteria"/>
</dbReference>
<dbReference type="Pfam" id="PF02255">
    <property type="entry name" value="PTS_IIA"/>
    <property type="match status" value="1"/>
</dbReference>
<keyword evidence="6 10" id="KW-0479">Metal-binding</keyword>
<evidence type="ECO:0000256" key="3">
    <source>
        <dbReference type="ARBA" id="ARBA00022597"/>
    </source>
</evidence>
<dbReference type="Proteomes" id="UP000001578">
    <property type="component" value="Chromosome"/>
</dbReference>
<keyword evidence="8 10" id="KW-0460">Magnesium</keyword>
<dbReference type="PANTHER" id="PTHR31609">
    <property type="entry name" value="YDJC DEACETYLASE FAMILY MEMBER"/>
    <property type="match status" value="1"/>
</dbReference>
<accession>A4IMM0</accession>
<keyword evidence="5" id="KW-0598">Phosphotransferase system</keyword>
<keyword evidence="2" id="KW-0813">Transport</keyword>
<dbReference type="GO" id="GO:0019213">
    <property type="term" value="F:deacetylase activity"/>
    <property type="evidence" value="ECO:0007669"/>
    <property type="project" value="TreeGrafter"/>
</dbReference>
<evidence type="ECO:0000256" key="7">
    <source>
        <dbReference type="ARBA" id="ARBA00022801"/>
    </source>
</evidence>
<protein>
    <recommendedName>
        <fullName evidence="10">Carbohydrate deacetylase</fullName>
        <ecNumber evidence="10">3.5.1.-</ecNumber>
    </recommendedName>
</protein>
<dbReference type="InterPro" id="IPR003188">
    <property type="entry name" value="PTS_IIA_lac/cel"/>
</dbReference>
<evidence type="ECO:0000256" key="11">
    <source>
        <dbReference type="PROSITE-ProRule" id="PRU00418"/>
    </source>
</evidence>
<keyword evidence="7 10" id="KW-0378">Hydrolase</keyword>
<feature type="modified residue" description="Phosphohistidine; by HPr" evidence="11">
    <location>
        <position position="326"/>
    </location>
</feature>
<dbReference type="KEGG" id="gtn:GTNG_1202"/>
<dbReference type="SUPFAM" id="SSF88713">
    <property type="entry name" value="Glycoside hydrolase/deacetylase"/>
    <property type="match status" value="1"/>
</dbReference>
<dbReference type="CDD" id="cd10803">
    <property type="entry name" value="YdjC_EF3048_like"/>
    <property type="match status" value="1"/>
</dbReference>
<proteinExistence type="inferred from homology"/>
<keyword evidence="3" id="KW-0762">Sugar transport</keyword>
<dbReference type="AlphaFoldDB" id="A4IMM0"/>
<dbReference type="InterPro" id="IPR006879">
    <property type="entry name" value="YdjC-like"/>
</dbReference>